<evidence type="ECO:0000313" key="5">
    <source>
        <dbReference type="EMBL" id="CAJ0572345.1"/>
    </source>
</evidence>
<gene>
    <name evidence="5" type="ORF">MSPICULIGERA_LOCUS10733</name>
</gene>
<dbReference type="PANTHER" id="PTHR48051">
    <property type="match status" value="1"/>
</dbReference>
<dbReference type="InterPro" id="IPR055414">
    <property type="entry name" value="LRR_R13L4/SHOC2-like"/>
</dbReference>
<dbReference type="FunFam" id="3.80.10.10:FF:000230">
    <property type="entry name" value="Leucine-rich repeat-containing protein 57"/>
    <property type="match status" value="1"/>
</dbReference>
<feature type="domain" description="Disease resistance R13L4/SHOC-2-like LRR" evidence="4">
    <location>
        <begin position="83"/>
        <end position="143"/>
    </location>
</feature>
<evidence type="ECO:0000256" key="1">
    <source>
        <dbReference type="ARBA" id="ARBA00022614"/>
    </source>
</evidence>
<dbReference type="Gene3D" id="3.80.10.10">
    <property type="entry name" value="Ribonuclease Inhibitor"/>
    <property type="match status" value="2"/>
</dbReference>
<dbReference type="PROSITE" id="PS51450">
    <property type="entry name" value="LRR"/>
    <property type="match status" value="3"/>
</dbReference>
<dbReference type="Pfam" id="PF23598">
    <property type="entry name" value="LRR_14"/>
    <property type="match status" value="1"/>
</dbReference>
<dbReference type="PRINTS" id="PR00019">
    <property type="entry name" value="LEURICHRPT"/>
</dbReference>
<evidence type="ECO:0000259" key="4">
    <source>
        <dbReference type="Pfam" id="PF23598"/>
    </source>
</evidence>
<proteinExistence type="predicted"/>
<feature type="region of interest" description="Disordered" evidence="3">
    <location>
        <begin position="1"/>
        <end position="30"/>
    </location>
</feature>
<dbReference type="SUPFAM" id="SSF52058">
    <property type="entry name" value="L domain-like"/>
    <property type="match status" value="1"/>
</dbReference>
<accession>A0AA36CPD2</accession>
<dbReference type="InterPro" id="IPR050216">
    <property type="entry name" value="LRR_domain-containing"/>
</dbReference>
<sequence length="263" mass="29386">MGNEGSKGKSKSGTTIQGTLNGIRGGPSSSTVTKHMEMAQKTRVLQLKNSGIKKFPENAAELVDILRNIELSQNKLTMLPPFIGDFSQLKQLHLSDNCLESLPEEIGQLNSLEVLNLANNRLTVLPSSFPNLESLRNLDLEGNSFQQFPLSLVKLGDLDLLNLAQNGITEIPDEIASLNVSELNMNRNRLSRISPQIGYCPRLKVLRVEENCLEKTAFTKQILEDSTINIISYAGNLFQDKDFQYLPGYDAYQLRYTATRRKI</sequence>
<organism evidence="5 6">
    <name type="scientific">Mesorhabditis spiculigera</name>
    <dbReference type="NCBI Taxonomy" id="96644"/>
    <lineage>
        <taxon>Eukaryota</taxon>
        <taxon>Metazoa</taxon>
        <taxon>Ecdysozoa</taxon>
        <taxon>Nematoda</taxon>
        <taxon>Chromadorea</taxon>
        <taxon>Rhabditida</taxon>
        <taxon>Rhabditina</taxon>
        <taxon>Rhabditomorpha</taxon>
        <taxon>Rhabditoidea</taxon>
        <taxon>Rhabditidae</taxon>
        <taxon>Mesorhabditinae</taxon>
        <taxon>Mesorhabditis</taxon>
    </lineage>
</organism>
<comment type="caution">
    <text evidence="5">The sequence shown here is derived from an EMBL/GenBank/DDBJ whole genome shotgun (WGS) entry which is preliminary data.</text>
</comment>
<keyword evidence="1" id="KW-0433">Leucine-rich repeat</keyword>
<dbReference type="InterPro" id="IPR001611">
    <property type="entry name" value="Leu-rich_rpt"/>
</dbReference>
<reference evidence="5" key="1">
    <citation type="submission" date="2023-06" db="EMBL/GenBank/DDBJ databases">
        <authorList>
            <person name="Delattre M."/>
        </authorList>
    </citation>
    <scope>NUCLEOTIDE SEQUENCE</scope>
    <source>
        <strain evidence="5">AF72</strain>
    </source>
</reference>
<dbReference type="Proteomes" id="UP001177023">
    <property type="component" value="Unassembled WGS sequence"/>
</dbReference>
<protein>
    <recommendedName>
        <fullName evidence="4">Disease resistance R13L4/SHOC-2-like LRR domain-containing protein</fullName>
    </recommendedName>
</protein>
<name>A0AA36CPD2_9BILA</name>
<evidence type="ECO:0000313" key="6">
    <source>
        <dbReference type="Proteomes" id="UP001177023"/>
    </source>
</evidence>
<dbReference type="EMBL" id="CATQJA010002596">
    <property type="protein sequence ID" value="CAJ0572345.1"/>
    <property type="molecule type" value="Genomic_DNA"/>
</dbReference>
<dbReference type="InterPro" id="IPR003591">
    <property type="entry name" value="Leu-rich_rpt_typical-subtyp"/>
</dbReference>
<keyword evidence="2" id="KW-0677">Repeat</keyword>
<feature type="non-terminal residue" evidence="5">
    <location>
        <position position="263"/>
    </location>
</feature>
<evidence type="ECO:0000256" key="2">
    <source>
        <dbReference type="ARBA" id="ARBA00022737"/>
    </source>
</evidence>
<dbReference type="AlphaFoldDB" id="A0AA36CPD2"/>
<dbReference type="GO" id="GO:0005737">
    <property type="term" value="C:cytoplasm"/>
    <property type="evidence" value="ECO:0007669"/>
    <property type="project" value="TreeGrafter"/>
</dbReference>
<dbReference type="InterPro" id="IPR032675">
    <property type="entry name" value="LRR_dom_sf"/>
</dbReference>
<keyword evidence="6" id="KW-1185">Reference proteome</keyword>
<evidence type="ECO:0000256" key="3">
    <source>
        <dbReference type="SAM" id="MobiDB-lite"/>
    </source>
</evidence>
<dbReference type="PANTHER" id="PTHR48051:SF42">
    <property type="entry name" value="LEUCINE-RICH REPEAT-CONTAINING PROTEIN 18-LIKE"/>
    <property type="match status" value="1"/>
</dbReference>
<dbReference type="SMART" id="SM00369">
    <property type="entry name" value="LRR_TYP"/>
    <property type="match status" value="6"/>
</dbReference>